<evidence type="ECO:0008006" key="6">
    <source>
        <dbReference type="Google" id="ProtNLM"/>
    </source>
</evidence>
<feature type="signal peptide" evidence="3">
    <location>
        <begin position="1"/>
        <end position="18"/>
    </location>
</feature>
<gene>
    <name evidence="4" type="ORF">PENANT_c026G07652</name>
</gene>
<feature type="compositionally biased region" description="Basic and acidic residues" evidence="1">
    <location>
        <begin position="252"/>
        <end position="265"/>
    </location>
</feature>
<dbReference type="Proteomes" id="UP000191672">
    <property type="component" value="Unassembled WGS sequence"/>
</dbReference>
<keyword evidence="2" id="KW-0812">Transmembrane</keyword>
<feature type="compositionally biased region" description="Polar residues" evidence="1">
    <location>
        <begin position="236"/>
        <end position="246"/>
    </location>
</feature>
<keyword evidence="2" id="KW-0472">Membrane</keyword>
<dbReference type="InterPro" id="IPR036941">
    <property type="entry name" value="Rcpt_L-dom_sf"/>
</dbReference>
<dbReference type="EMBL" id="MDYN01000026">
    <property type="protein sequence ID" value="OQD81609.1"/>
    <property type="molecule type" value="Genomic_DNA"/>
</dbReference>
<evidence type="ECO:0000256" key="1">
    <source>
        <dbReference type="SAM" id="MobiDB-lite"/>
    </source>
</evidence>
<dbReference type="SUPFAM" id="SSF52058">
    <property type="entry name" value="L domain-like"/>
    <property type="match status" value="1"/>
</dbReference>
<accession>A0A1V6PX53</accession>
<sequence length="341" mass="36064">MILFNVLLIAITWQIALSASNACSNSVTISSQSDADNLTSCDTFEGSITISSSVNGAITLNNVEEIKGSFIAEGVSGLTKLITPDLDTLEGELTISNLASFDTLTMGALSRVSSGITITGNPKLKTLGFPELEEVDGLLELTGSFTSVSLPSLDQAKGQTTIKGTSSMSCGSLNGLQSQGVFQGSYSCVAGSASLSGGAKGGIAVGVILFVLLLLLALWFVLRRRRQRRRLGATEPTDSSTSTTMVQVEKGSLPKERLSPAREEPNLMPRKPVGSAILLDGRSIHEAPIAATPVQECHELDAGPVLSSHQRPIHAEQDDTQDSVTKRHDLGEQEYGHLRQP</sequence>
<evidence type="ECO:0000256" key="2">
    <source>
        <dbReference type="SAM" id="Phobius"/>
    </source>
</evidence>
<feature type="region of interest" description="Disordered" evidence="1">
    <location>
        <begin position="302"/>
        <end position="341"/>
    </location>
</feature>
<keyword evidence="3" id="KW-0732">Signal</keyword>
<name>A0A1V6PX53_9EURO</name>
<feature type="region of interest" description="Disordered" evidence="1">
    <location>
        <begin position="231"/>
        <end position="272"/>
    </location>
</feature>
<reference evidence="5" key="1">
    <citation type="journal article" date="2017" name="Nat. Microbiol.">
        <title>Global analysis of biosynthetic gene clusters reveals vast potential of secondary metabolite production in Penicillium species.</title>
        <authorList>
            <person name="Nielsen J.C."/>
            <person name="Grijseels S."/>
            <person name="Prigent S."/>
            <person name="Ji B."/>
            <person name="Dainat J."/>
            <person name="Nielsen K.F."/>
            <person name="Frisvad J.C."/>
            <person name="Workman M."/>
            <person name="Nielsen J."/>
        </authorList>
    </citation>
    <scope>NUCLEOTIDE SEQUENCE [LARGE SCALE GENOMIC DNA]</scope>
    <source>
        <strain evidence="5">IBT 31811</strain>
    </source>
</reference>
<feature type="compositionally biased region" description="Basic and acidic residues" evidence="1">
    <location>
        <begin position="324"/>
        <end position="341"/>
    </location>
</feature>
<feature type="transmembrane region" description="Helical" evidence="2">
    <location>
        <begin position="202"/>
        <end position="222"/>
    </location>
</feature>
<keyword evidence="5" id="KW-1185">Reference proteome</keyword>
<keyword evidence="2" id="KW-1133">Transmembrane helix</keyword>
<evidence type="ECO:0000313" key="4">
    <source>
        <dbReference type="EMBL" id="OQD81609.1"/>
    </source>
</evidence>
<dbReference type="STRING" id="416450.A0A1V6PX53"/>
<evidence type="ECO:0000256" key="3">
    <source>
        <dbReference type="SAM" id="SignalP"/>
    </source>
</evidence>
<protein>
    <recommendedName>
        <fullName evidence="6">Receptor L-domain domain-containing protein</fullName>
    </recommendedName>
</protein>
<organism evidence="4 5">
    <name type="scientific">Penicillium antarcticum</name>
    <dbReference type="NCBI Taxonomy" id="416450"/>
    <lineage>
        <taxon>Eukaryota</taxon>
        <taxon>Fungi</taxon>
        <taxon>Dikarya</taxon>
        <taxon>Ascomycota</taxon>
        <taxon>Pezizomycotina</taxon>
        <taxon>Eurotiomycetes</taxon>
        <taxon>Eurotiomycetidae</taxon>
        <taxon>Eurotiales</taxon>
        <taxon>Aspergillaceae</taxon>
        <taxon>Penicillium</taxon>
    </lineage>
</organism>
<dbReference type="Gene3D" id="3.80.20.20">
    <property type="entry name" value="Receptor L-domain"/>
    <property type="match status" value="1"/>
</dbReference>
<comment type="caution">
    <text evidence="4">The sequence shown here is derived from an EMBL/GenBank/DDBJ whole genome shotgun (WGS) entry which is preliminary data.</text>
</comment>
<dbReference type="AlphaFoldDB" id="A0A1V6PX53"/>
<proteinExistence type="predicted"/>
<evidence type="ECO:0000313" key="5">
    <source>
        <dbReference type="Proteomes" id="UP000191672"/>
    </source>
</evidence>
<feature type="chain" id="PRO_5010690450" description="Receptor L-domain domain-containing protein" evidence="3">
    <location>
        <begin position="19"/>
        <end position="341"/>
    </location>
</feature>